<evidence type="ECO:0000259" key="5">
    <source>
        <dbReference type="Pfam" id="PF07631"/>
    </source>
</evidence>
<feature type="domain" description="DUF1587" evidence="3">
    <location>
        <begin position="117"/>
        <end position="182"/>
    </location>
</feature>
<dbReference type="InterPro" id="IPR013039">
    <property type="entry name" value="DUF1588"/>
</dbReference>
<dbReference type="InterPro" id="IPR011478">
    <property type="entry name" value="DUF1585"/>
</dbReference>
<evidence type="ECO:0000313" key="7">
    <source>
        <dbReference type="EMBL" id="NNJ25113.1"/>
    </source>
</evidence>
<dbReference type="Pfam" id="PF07624">
    <property type="entry name" value="PSD2"/>
    <property type="match status" value="1"/>
</dbReference>
<accession>A0ABX1VBG1</accession>
<organism evidence="7 8">
    <name type="scientific">Alienimonas chondri</name>
    <dbReference type="NCBI Taxonomy" id="2681879"/>
    <lineage>
        <taxon>Bacteria</taxon>
        <taxon>Pseudomonadati</taxon>
        <taxon>Planctomycetota</taxon>
        <taxon>Planctomycetia</taxon>
        <taxon>Planctomycetales</taxon>
        <taxon>Planctomycetaceae</taxon>
        <taxon>Alienimonas</taxon>
    </lineage>
</organism>
<evidence type="ECO:0000313" key="8">
    <source>
        <dbReference type="Proteomes" id="UP000609651"/>
    </source>
</evidence>
<keyword evidence="8" id="KW-1185">Reference proteome</keyword>
<sequence length="797" mass="89102">MIASHKSPLLLKIALLAACLTTPVPAGADEETDALRPLLHAYCVRCHGPETQKSDVRLDRLAELDGWDYELIYDQIAGEQMPPAGEPRPSDAERRTLMEHTLRLANRDATDSTPGLRRLNKREYTNTIRDLLGLHAGVYDPGASIYEEEIDEGFDTAAQSLVISNELLLEYLDASEKSLRHALFISEAAQPESRRIEVNVGRMRGVGGSRYVTGGRGSRTLRLGGKGRIYDGSGNRTIRVPGVYRITATAAGVDRDAYSIEFLPPDKPFVLGFGVAPDDPASVSGGGRLLKTFDLQDDAKRTVQFDVWIDKDHIPYFSFVNGPGKPITQIRAGIRRGTVPKSAMKPPYRFPGVRLTEFTIEGPFYDQWPPVSLQTTYDSEEIPDLSVADERRAAVQRFAARTFRRDVTSEELRPYFAYLNRRRAAGDDWREAVIKTFAAMTASLDFLYLDLPSGPLDDMALANRLSYFLWSTMPDAELFAAARAGTLRDPAVLRAQIERMLADDRHARFCDSFVDQWLSLDTLGEMPPDAKDPVYRVYYRQRLEPAMREETRRYFRHVFDENRSVREFLDSDYSFINRGLAELYDVPFPGAGNDPDDKGFVRATFPPGVPRGGLLGHASVLSLTSNGVETSPVTRGVWALGDLLGNHPPPPPEEVPAITPDLNGALTVRDLLERHRNDAACMECHRQIDPLGFALESYDPIGRFRTRYSKTQAVSTNGTYLGRDFEDVAGLKRILLERTRPFARNLTVRIAEYAKGRTLTAGDFATVEAIVDDAERNDYRLRDLVTAIAVSDLMTNR</sequence>
<dbReference type="EMBL" id="WTPX01000025">
    <property type="protein sequence ID" value="NNJ25113.1"/>
    <property type="molecule type" value="Genomic_DNA"/>
</dbReference>
<feature type="domain" description="DUF1595" evidence="6">
    <location>
        <begin position="392"/>
        <end position="449"/>
    </location>
</feature>
<proteinExistence type="predicted"/>
<feature type="domain" description="DUF1592" evidence="5">
    <location>
        <begin position="456"/>
        <end position="586"/>
    </location>
</feature>
<evidence type="ECO:0000259" key="3">
    <source>
        <dbReference type="Pfam" id="PF07626"/>
    </source>
</evidence>
<dbReference type="Pfam" id="PF07637">
    <property type="entry name" value="PSD5"/>
    <property type="match status" value="1"/>
</dbReference>
<dbReference type="InterPro" id="IPR013036">
    <property type="entry name" value="DUF1587"/>
</dbReference>
<name>A0ABX1VBG1_9PLAN</name>
<dbReference type="InterPro" id="IPR013043">
    <property type="entry name" value="DUF1595"/>
</dbReference>
<comment type="caution">
    <text evidence="7">The sequence shown here is derived from an EMBL/GenBank/DDBJ whole genome shotgun (WGS) entry which is preliminary data.</text>
</comment>
<dbReference type="InterPro" id="IPR013042">
    <property type="entry name" value="DUF1592"/>
</dbReference>
<dbReference type="Pfam" id="PF07631">
    <property type="entry name" value="PSD4"/>
    <property type="match status" value="1"/>
</dbReference>
<reference evidence="7 8" key="1">
    <citation type="journal article" date="2020" name="Syst. Appl. Microbiol.">
        <title>Alienimonas chondri sp. nov., a novel planctomycete isolated from the biofilm of the red alga Chondrus crispus.</title>
        <authorList>
            <person name="Vitorino I."/>
            <person name="Albuquerque L."/>
            <person name="Wiegand S."/>
            <person name="Kallscheuer N."/>
            <person name="da Costa M.S."/>
            <person name="Lobo-da-Cunha A."/>
            <person name="Jogler C."/>
            <person name="Lage O.M."/>
        </authorList>
    </citation>
    <scope>NUCLEOTIDE SEQUENCE [LARGE SCALE GENOMIC DNA]</scope>
    <source>
        <strain evidence="7 8">LzC2</strain>
    </source>
</reference>
<gene>
    <name evidence="7" type="ORF">LzC2_11760</name>
</gene>
<dbReference type="Proteomes" id="UP000609651">
    <property type="component" value="Unassembled WGS sequence"/>
</dbReference>
<keyword evidence="1" id="KW-0732">Signal</keyword>
<feature type="chain" id="PRO_5045579017" description="DUF1592 domain-containing protein" evidence="1">
    <location>
        <begin position="29"/>
        <end position="797"/>
    </location>
</feature>
<evidence type="ECO:0008006" key="9">
    <source>
        <dbReference type="Google" id="ProtNLM"/>
    </source>
</evidence>
<feature type="domain" description="DUF1585" evidence="2">
    <location>
        <begin position="722"/>
        <end position="793"/>
    </location>
</feature>
<dbReference type="Pfam" id="PF07626">
    <property type="entry name" value="PSD3"/>
    <property type="match status" value="1"/>
</dbReference>
<evidence type="ECO:0000259" key="2">
    <source>
        <dbReference type="Pfam" id="PF07624"/>
    </source>
</evidence>
<protein>
    <recommendedName>
        <fullName evidence="9">DUF1592 domain-containing protein</fullName>
    </recommendedName>
</protein>
<dbReference type="RefSeq" id="WP_206678578.1">
    <property type="nucleotide sequence ID" value="NZ_WTPX01000025.1"/>
</dbReference>
<feature type="domain" description="DUF1588" evidence="4">
    <location>
        <begin position="611"/>
        <end position="707"/>
    </location>
</feature>
<feature type="signal peptide" evidence="1">
    <location>
        <begin position="1"/>
        <end position="28"/>
    </location>
</feature>
<dbReference type="SUPFAM" id="SSF46626">
    <property type="entry name" value="Cytochrome c"/>
    <property type="match status" value="1"/>
</dbReference>
<evidence type="ECO:0000259" key="6">
    <source>
        <dbReference type="Pfam" id="PF07637"/>
    </source>
</evidence>
<dbReference type="Pfam" id="PF07627">
    <property type="entry name" value="PSCyt3"/>
    <property type="match status" value="1"/>
</dbReference>
<evidence type="ECO:0000259" key="4">
    <source>
        <dbReference type="Pfam" id="PF07627"/>
    </source>
</evidence>
<evidence type="ECO:0000256" key="1">
    <source>
        <dbReference type="SAM" id="SignalP"/>
    </source>
</evidence>
<dbReference type="InterPro" id="IPR036909">
    <property type="entry name" value="Cyt_c-like_dom_sf"/>
</dbReference>